<evidence type="ECO:0000259" key="7">
    <source>
        <dbReference type="PROSITE" id="PS51384"/>
    </source>
</evidence>
<evidence type="ECO:0000313" key="8">
    <source>
        <dbReference type="EMBL" id="MEQ3551107.1"/>
    </source>
</evidence>
<dbReference type="EMBL" id="JBEDNQ010000004">
    <property type="protein sequence ID" value="MEQ3551107.1"/>
    <property type="molecule type" value="Genomic_DNA"/>
</dbReference>
<keyword evidence="5 6" id="KW-0472">Membrane</keyword>
<evidence type="ECO:0000256" key="3">
    <source>
        <dbReference type="ARBA" id="ARBA00022692"/>
    </source>
</evidence>
<dbReference type="InterPro" id="IPR039261">
    <property type="entry name" value="FNR_nucleotide-bd"/>
</dbReference>
<reference evidence="8 9" key="1">
    <citation type="submission" date="2024-03" db="EMBL/GenBank/DDBJ databases">
        <title>Draft genome sequence of Pseudonocardia nematodicida JCM 31783.</title>
        <authorList>
            <person name="Butdee W."/>
            <person name="Duangmal K."/>
        </authorList>
    </citation>
    <scope>NUCLEOTIDE SEQUENCE [LARGE SCALE GENOMIC DNA]</scope>
    <source>
        <strain evidence="8 9">JCM 31783</strain>
    </source>
</reference>
<comment type="subcellular location">
    <subcellularLocation>
        <location evidence="2">Membrane</location>
        <topology evidence="2">Multi-pass membrane protein</topology>
    </subcellularLocation>
</comment>
<keyword evidence="4 6" id="KW-1133">Transmembrane helix</keyword>
<dbReference type="PROSITE" id="PS51384">
    <property type="entry name" value="FAD_FR"/>
    <property type="match status" value="1"/>
</dbReference>
<dbReference type="Pfam" id="PF00175">
    <property type="entry name" value="NAD_binding_1"/>
    <property type="match status" value="1"/>
</dbReference>
<name>A0ABV1KBX1_9PSEU</name>
<feature type="transmembrane region" description="Helical" evidence="6">
    <location>
        <begin position="102"/>
        <end position="120"/>
    </location>
</feature>
<dbReference type="InterPro" id="IPR001433">
    <property type="entry name" value="OxRdtase_FAD/NAD-bd"/>
</dbReference>
<dbReference type="PANTHER" id="PTHR47354:SF5">
    <property type="entry name" value="PROTEIN RFBI"/>
    <property type="match status" value="1"/>
</dbReference>
<dbReference type="Proteomes" id="UP001494902">
    <property type="component" value="Unassembled WGS sequence"/>
</dbReference>
<accession>A0ABV1KBX1</accession>
<protein>
    <submittedName>
        <fullName evidence="8">Ferredoxin reductase family protein</fullName>
    </submittedName>
</protein>
<dbReference type="Gene3D" id="2.40.30.10">
    <property type="entry name" value="Translation factors"/>
    <property type="match status" value="1"/>
</dbReference>
<feature type="transmembrane region" description="Helical" evidence="6">
    <location>
        <begin position="31"/>
        <end position="50"/>
    </location>
</feature>
<dbReference type="InterPro" id="IPR013130">
    <property type="entry name" value="Fe3_Rdtase_TM_dom"/>
</dbReference>
<dbReference type="PRINTS" id="PR00410">
    <property type="entry name" value="PHEHYDRXLASE"/>
</dbReference>
<dbReference type="RefSeq" id="WP_349298177.1">
    <property type="nucleotide sequence ID" value="NZ_JBEDNQ010000004.1"/>
</dbReference>
<dbReference type="InterPro" id="IPR017938">
    <property type="entry name" value="Riboflavin_synthase-like_b-brl"/>
</dbReference>
<feature type="transmembrane region" description="Helical" evidence="6">
    <location>
        <begin position="196"/>
        <end position="215"/>
    </location>
</feature>
<dbReference type="InterPro" id="IPR050415">
    <property type="entry name" value="MRET"/>
</dbReference>
<feature type="domain" description="FAD-binding FR-type" evidence="7">
    <location>
        <begin position="223"/>
        <end position="323"/>
    </location>
</feature>
<dbReference type="Gene3D" id="3.40.50.80">
    <property type="entry name" value="Nucleotide-binding domain of ferredoxin-NADP reductase (FNR) module"/>
    <property type="match status" value="1"/>
</dbReference>
<organism evidence="8 9">
    <name type="scientific">Pseudonocardia nematodicida</name>
    <dbReference type="NCBI Taxonomy" id="1206997"/>
    <lineage>
        <taxon>Bacteria</taxon>
        <taxon>Bacillati</taxon>
        <taxon>Actinomycetota</taxon>
        <taxon>Actinomycetes</taxon>
        <taxon>Pseudonocardiales</taxon>
        <taxon>Pseudonocardiaceae</taxon>
        <taxon>Pseudonocardia</taxon>
    </lineage>
</organism>
<dbReference type="InterPro" id="IPR017927">
    <property type="entry name" value="FAD-bd_FR_type"/>
</dbReference>
<dbReference type="SUPFAM" id="SSF63380">
    <property type="entry name" value="Riboflavin synthase domain-like"/>
    <property type="match status" value="1"/>
</dbReference>
<proteinExistence type="predicted"/>
<feature type="transmembrane region" description="Helical" evidence="6">
    <location>
        <begin position="170"/>
        <end position="190"/>
    </location>
</feature>
<dbReference type="Pfam" id="PF01794">
    <property type="entry name" value="Ferric_reduct"/>
    <property type="match status" value="1"/>
</dbReference>
<keyword evidence="3 6" id="KW-0812">Transmembrane</keyword>
<keyword evidence="9" id="KW-1185">Reference proteome</keyword>
<evidence type="ECO:0000256" key="1">
    <source>
        <dbReference type="ARBA" id="ARBA00001974"/>
    </source>
</evidence>
<evidence type="ECO:0000256" key="4">
    <source>
        <dbReference type="ARBA" id="ARBA00022989"/>
    </source>
</evidence>
<comment type="caution">
    <text evidence="8">The sequence shown here is derived from an EMBL/GenBank/DDBJ whole genome shotgun (WGS) entry which is preliminary data.</text>
</comment>
<dbReference type="PANTHER" id="PTHR47354">
    <property type="entry name" value="NADH OXIDOREDUCTASE HCR"/>
    <property type="match status" value="1"/>
</dbReference>
<gene>
    <name evidence="8" type="ORF">WIS52_11550</name>
</gene>
<dbReference type="Pfam" id="PF08022">
    <property type="entry name" value="FAD_binding_8"/>
    <property type="match status" value="1"/>
</dbReference>
<dbReference type="SUPFAM" id="SSF52343">
    <property type="entry name" value="Ferredoxin reductase-like, C-terminal NADP-linked domain"/>
    <property type="match status" value="1"/>
</dbReference>
<evidence type="ECO:0000256" key="6">
    <source>
        <dbReference type="SAM" id="Phobius"/>
    </source>
</evidence>
<dbReference type="InterPro" id="IPR013112">
    <property type="entry name" value="FAD-bd_8"/>
</dbReference>
<sequence>MTRAALHPVTAPVRREAPAADAWLAHRRARLIWHSVLVTVLVGPSLIWMLRSEPQPLGHHLSVVTGLLALSAMVVVAVLPSRVRGLSRALGLETLLGLHRRLGMLAGALVALHLAVVVAADPARVWLLVPGVAPARGQAATIGTVAIGVLLVLATRGVRKGASHELWRWLHLSLAALVLGGSVLHVFWLNNLVTDAVMGPVLTVLGLLLLVVLGLRWGGRGLSESGEYRVHVVRPESETVSTLVLVRRGRHSGPWFRPGQFAWLRTERMSVEEHPFTIASSAEDGGRIEFTVRHTGDYVSRLRELQRGDPVWVDGPYGSFTPDAVPSTGLVLIAGGVGITPMMSMLRTAADRGDRRPYRLVVHARDRADLLFRSELEHLRTMLDLEVTEVLRTPSSDWGGATGPIDTALLAAVLTDLDTPRVRLDYFICGNPRLVGDVLDTLASLGVPDERVHTEQFAQV</sequence>
<feature type="transmembrane region" description="Helical" evidence="6">
    <location>
        <begin position="62"/>
        <end position="81"/>
    </location>
</feature>
<feature type="transmembrane region" description="Helical" evidence="6">
    <location>
        <begin position="140"/>
        <end position="158"/>
    </location>
</feature>
<evidence type="ECO:0000313" key="9">
    <source>
        <dbReference type="Proteomes" id="UP001494902"/>
    </source>
</evidence>
<evidence type="ECO:0000256" key="5">
    <source>
        <dbReference type="ARBA" id="ARBA00023136"/>
    </source>
</evidence>
<comment type="cofactor">
    <cofactor evidence="1">
        <name>FAD</name>
        <dbReference type="ChEBI" id="CHEBI:57692"/>
    </cofactor>
</comment>
<evidence type="ECO:0000256" key="2">
    <source>
        <dbReference type="ARBA" id="ARBA00004141"/>
    </source>
</evidence>